<organism evidence="1 2">
    <name type="scientific">Allocoprobacillus halotolerans</name>
    <dbReference type="NCBI Taxonomy" id="2944914"/>
    <lineage>
        <taxon>Bacteria</taxon>
        <taxon>Bacillati</taxon>
        <taxon>Bacillota</taxon>
        <taxon>Erysipelotrichia</taxon>
        <taxon>Erysipelotrichales</taxon>
        <taxon>Erysipelotrichaceae</taxon>
        <taxon>Allocoprobacillus</taxon>
    </lineage>
</organism>
<accession>A0ABY5I3P8</accession>
<name>A0ABY5I3P8_9FIRM</name>
<reference evidence="1" key="1">
    <citation type="submission" date="2022-07" db="EMBL/GenBank/DDBJ databases">
        <title>Faecal culturing of patients with breast cancer.</title>
        <authorList>
            <person name="Teng N.M.Y."/>
            <person name="Kiu R."/>
            <person name="Evans R."/>
            <person name="Baker D.J."/>
            <person name="Zenner C."/>
            <person name="Robinson S.D."/>
            <person name="Hall L.J."/>
        </authorList>
    </citation>
    <scope>NUCLEOTIDE SEQUENCE</scope>
    <source>
        <strain evidence="1">LH1062</strain>
    </source>
</reference>
<dbReference type="Proteomes" id="UP001060112">
    <property type="component" value="Chromosome"/>
</dbReference>
<dbReference type="EMBL" id="CP101620">
    <property type="protein sequence ID" value="UTY39014.1"/>
    <property type="molecule type" value="Genomic_DNA"/>
</dbReference>
<dbReference type="RefSeq" id="WP_290139824.1">
    <property type="nucleotide sequence ID" value="NZ_CP101620.1"/>
</dbReference>
<gene>
    <name evidence="1" type="ORF">NMU03_15755</name>
</gene>
<evidence type="ECO:0000313" key="1">
    <source>
        <dbReference type="EMBL" id="UTY39014.1"/>
    </source>
</evidence>
<keyword evidence="2" id="KW-1185">Reference proteome</keyword>
<sequence>MKGFQRNNQFLSLCGLNCGLCPMHLLNHCGGCGNGNQSCQIARCSLEHKSIEYCFECHSYPCEKYLHIDDFDSFITHQHQIRDLEKAQKIGIDAYNQEQQEKIKILYDLLKNYNDGRKKAFFCIAVNLLELSDLQTIMKAIQKENLSTLSDKEKSLFVVDMIQKVAKFHNISLKLKK</sequence>
<evidence type="ECO:0000313" key="2">
    <source>
        <dbReference type="Proteomes" id="UP001060112"/>
    </source>
</evidence>
<protein>
    <submittedName>
        <fullName evidence="1">DUF3795 domain-containing protein</fullName>
    </submittedName>
</protein>
<proteinExistence type="predicted"/>